<sequence>MKNIGFYLLNEKGYTVLKAVLTRVKNINIEFVAIGQDVEIENDYSLEIKNLCEENGINYYWKNYQGGLFDGYVFAIGWRWMINGMDNNKLIVLHDSLLPRYRGFNPLVSCLINGEEYIGVTALYASDKYDRGNIIMQRAISVTYPIKIKDAIASISILYADIVVELIEEIKEAKLIAYAQDEEQATYSLWRDEQDYYIDWEWDSHKIRNFVDAVGSPYKGAHTRMNDRIIVITEVEIYPDVVIENRTPGKIIFMEDSRPIVVCGKGLIKIIHAHEKVSKEDILGEVRFRTRFI</sequence>
<evidence type="ECO:0000313" key="1">
    <source>
        <dbReference type="EMBL" id="PHV70170.1"/>
    </source>
</evidence>
<proteinExistence type="predicted"/>
<evidence type="ECO:0000313" key="2">
    <source>
        <dbReference type="Proteomes" id="UP000224460"/>
    </source>
</evidence>
<reference evidence="1" key="1">
    <citation type="submission" date="2017-10" db="EMBL/GenBank/DDBJ databases">
        <title>Genome sequence of cellulolytic Lachnospiraceae bacterium XHS1971 isolated from hotspring sediment.</title>
        <authorList>
            <person name="Vasudevan G."/>
            <person name="Joshi A.J."/>
            <person name="Hivarkar S."/>
            <person name="Lanjekar V.B."/>
            <person name="Dhakephalkar P.K."/>
            <person name="Dagar S."/>
        </authorList>
    </citation>
    <scope>NUCLEOTIDE SEQUENCE</scope>
    <source>
        <strain evidence="1">XHS1971</strain>
    </source>
</reference>
<accession>A0AC61DAC0</accession>
<dbReference type="EMBL" id="PEDL01000013">
    <property type="protein sequence ID" value="PHV70170.1"/>
    <property type="molecule type" value="Genomic_DNA"/>
</dbReference>
<comment type="caution">
    <text evidence="1">The sequence shown here is derived from an EMBL/GenBank/DDBJ whole genome shotgun (WGS) entry which is preliminary data.</text>
</comment>
<protein>
    <submittedName>
        <fullName evidence="1">Methionyl-tRNA formyltransferase</fullName>
    </submittedName>
</protein>
<gene>
    <name evidence="1" type="ORF">CS063_11880</name>
</gene>
<organism evidence="1 2">
    <name type="scientific">Sporanaerobium hydrogeniformans</name>
    <dbReference type="NCBI Taxonomy" id="3072179"/>
    <lineage>
        <taxon>Bacteria</taxon>
        <taxon>Bacillati</taxon>
        <taxon>Bacillota</taxon>
        <taxon>Clostridia</taxon>
        <taxon>Lachnospirales</taxon>
        <taxon>Lachnospiraceae</taxon>
        <taxon>Sporanaerobium</taxon>
    </lineage>
</organism>
<keyword evidence="2" id="KW-1185">Reference proteome</keyword>
<name>A0AC61DAC0_9FIRM</name>
<dbReference type="Proteomes" id="UP000224460">
    <property type="component" value="Unassembled WGS sequence"/>
</dbReference>